<evidence type="ECO:0000256" key="2">
    <source>
        <dbReference type="SAM" id="Phobius"/>
    </source>
</evidence>
<feature type="transmembrane region" description="Helical" evidence="2">
    <location>
        <begin position="86"/>
        <end position="109"/>
    </location>
</feature>
<dbReference type="AlphaFoldDB" id="A0A7V9A7U2"/>
<dbReference type="EMBL" id="JABRWO010000007">
    <property type="protein sequence ID" value="MBA2115628.1"/>
    <property type="molecule type" value="Genomic_DNA"/>
</dbReference>
<keyword evidence="2" id="KW-1133">Transmembrane helix</keyword>
<reference evidence="3 4" key="1">
    <citation type="submission" date="2020-05" db="EMBL/GenBank/DDBJ databases">
        <title>Bremerella alba sp. nov., a novel planctomycete isolated from the surface of the macroalga Fucus spiralis.</title>
        <authorList>
            <person name="Godinho O."/>
            <person name="Botelho R."/>
            <person name="Albuquerque L."/>
            <person name="Wiegand S."/>
            <person name="Da Costa M.S."/>
            <person name="Lobo-Da-Cunha A."/>
            <person name="Jogler C."/>
            <person name="Lage O.M."/>
        </authorList>
    </citation>
    <scope>NUCLEOTIDE SEQUENCE [LARGE SCALE GENOMIC DNA]</scope>
    <source>
        <strain evidence="3 4">FF15</strain>
    </source>
</reference>
<sequence length="127" mass="14199">MMHRPLLMGMAAGYVVLMGVLVFGLLQARVWVAQTYDTPEATENWQKLTQSLEQRQNQGRSPVKRPRQRSDQPPIKILFSENFPAIVAWSLVIMSILYWSVGIMIAGALRTPSHQPASADADAPPRV</sequence>
<evidence type="ECO:0000313" key="4">
    <source>
        <dbReference type="Proteomes" id="UP000551616"/>
    </source>
</evidence>
<name>A0A7V9A7U2_9BACT</name>
<gene>
    <name evidence="3" type="ORF">HOV93_28120</name>
</gene>
<proteinExistence type="predicted"/>
<protein>
    <submittedName>
        <fullName evidence="3">Uncharacterized protein</fullName>
    </submittedName>
</protein>
<keyword evidence="2" id="KW-0472">Membrane</keyword>
<evidence type="ECO:0000313" key="3">
    <source>
        <dbReference type="EMBL" id="MBA2115628.1"/>
    </source>
</evidence>
<evidence type="ECO:0000256" key="1">
    <source>
        <dbReference type="SAM" id="MobiDB-lite"/>
    </source>
</evidence>
<keyword evidence="4" id="KW-1185">Reference proteome</keyword>
<keyword evidence="2" id="KW-0812">Transmembrane</keyword>
<organism evidence="3 4">
    <name type="scientific">Bremerella alba</name>
    <dbReference type="NCBI Taxonomy" id="980252"/>
    <lineage>
        <taxon>Bacteria</taxon>
        <taxon>Pseudomonadati</taxon>
        <taxon>Planctomycetota</taxon>
        <taxon>Planctomycetia</taxon>
        <taxon>Pirellulales</taxon>
        <taxon>Pirellulaceae</taxon>
        <taxon>Bremerella</taxon>
    </lineage>
</organism>
<dbReference type="Proteomes" id="UP000551616">
    <property type="component" value="Unassembled WGS sequence"/>
</dbReference>
<comment type="caution">
    <text evidence="3">The sequence shown here is derived from an EMBL/GenBank/DDBJ whole genome shotgun (WGS) entry which is preliminary data.</text>
</comment>
<accession>A0A7V9A7U2</accession>
<feature type="region of interest" description="Disordered" evidence="1">
    <location>
        <begin position="49"/>
        <end position="71"/>
    </location>
</feature>
<dbReference type="RefSeq" id="WP_207397054.1">
    <property type="nucleotide sequence ID" value="NZ_JABRWO010000007.1"/>
</dbReference>
<feature type="compositionally biased region" description="Polar residues" evidence="1">
    <location>
        <begin position="49"/>
        <end position="60"/>
    </location>
</feature>